<name>A0AA35XBP8_GEOBA</name>
<dbReference type="PANTHER" id="PTHR43249:SF1">
    <property type="entry name" value="D-GLUCOSIDE 3-DEHYDROGENASE"/>
    <property type="match status" value="1"/>
</dbReference>
<evidence type="ECO:0000313" key="2">
    <source>
        <dbReference type="EMBL" id="CAI8044937.1"/>
    </source>
</evidence>
<proteinExistence type="predicted"/>
<dbReference type="Pfam" id="PF08635">
    <property type="entry name" value="ox_reductase_C"/>
    <property type="match status" value="1"/>
</dbReference>
<dbReference type="AlphaFoldDB" id="A0AA35XBP8"/>
<dbReference type="PANTHER" id="PTHR43249">
    <property type="entry name" value="UDP-N-ACETYL-2-AMINO-2-DEOXY-D-GLUCURONATE OXIDASE"/>
    <property type="match status" value="1"/>
</dbReference>
<accession>A0AA35XBP8</accession>
<dbReference type="SUPFAM" id="SSF55347">
    <property type="entry name" value="Glyceraldehyde-3-phosphate dehydrogenase-like, C-terminal domain"/>
    <property type="match status" value="1"/>
</dbReference>
<evidence type="ECO:0000313" key="3">
    <source>
        <dbReference type="Proteomes" id="UP001174909"/>
    </source>
</evidence>
<dbReference type="EMBL" id="CASHTH010003435">
    <property type="protein sequence ID" value="CAI8044937.1"/>
    <property type="molecule type" value="Genomic_DNA"/>
</dbReference>
<dbReference type="Proteomes" id="UP001174909">
    <property type="component" value="Unassembled WGS sequence"/>
</dbReference>
<reference evidence="2" key="1">
    <citation type="submission" date="2023-03" db="EMBL/GenBank/DDBJ databases">
        <authorList>
            <person name="Steffen K."/>
            <person name="Cardenas P."/>
        </authorList>
    </citation>
    <scope>NUCLEOTIDE SEQUENCE</scope>
</reference>
<comment type="caution">
    <text evidence="2">The sequence shown here is derived from an EMBL/GenBank/DDBJ whole genome shotgun (WGS) entry which is preliminary data.</text>
</comment>
<dbReference type="InterPro" id="IPR052515">
    <property type="entry name" value="Gfo/Idh/MocA_Oxidoreductase"/>
</dbReference>
<dbReference type="Gene3D" id="3.30.360.10">
    <property type="entry name" value="Dihydrodipicolinate Reductase, domain 2"/>
    <property type="match status" value="1"/>
</dbReference>
<dbReference type="InterPro" id="IPR036291">
    <property type="entry name" value="NAD(P)-bd_dom_sf"/>
</dbReference>
<feature type="domain" description="Oxidoreductase putative C-terminal" evidence="1">
    <location>
        <begin position="51"/>
        <end position="196"/>
    </location>
</feature>
<dbReference type="Gene3D" id="3.40.50.720">
    <property type="entry name" value="NAD(P)-binding Rossmann-like Domain"/>
    <property type="match status" value="1"/>
</dbReference>
<dbReference type="SUPFAM" id="SSF51735">
    <property type="entry name" value="NAD(P)-binding Rossmann-fold domains"/>
    <property type="match status" value="1"/>
</dbReference>
<sequence>MELQLLKAGVHVFVEKPVSLQPPEIFLPYVQTVEELRKEKGLIVSVGYMFRYHPAVEKMKSVLAEHGRPVVGLSAIYQCAYSTLDRPLWWNMDTSGGPIVEQATHFCDLVRYLGGEVRPESLQGLCVPYSGEPASAGYLTAVPGNIREASLLPSQRIPRFTTAHWSFEGGGVGSLVHGAVLQGRRYEARLEVWADGLTNYPG</sequence>
<organism evidence="2 3">
    <name type="scientific">Geodia barretti</name>
    <name type="common">Barrett's horny sponge</name>
    <dbReference type="NCBI Taxonomy" id="519541"/>
    <lineage>
        <taxon>Eukaryota</taxon>
        <taxon>Metazoa</taxon>
        <taxon>Porifera</taxon>
        <taxon>Demospongiae</taxon>
        <taxon>Heteroscleromorpha</taxon>
        <taxon>Tetractinellida</taxon>
        <taxon>Astrophorina</taxon>
        <taxon>Geodiidae</taxon>
        <taxon>Geodia</taxon>
    </lineage>
</organism>
<gene>
    <name evidence="2" type="ORF">GBAR_LOCUS24879</name>
</gene>
<evidence type="ECO:0000259" key="1">
    <source>
        <dbReference type="Pfam" id="PF08635"/>
    </source>
</evidence>
<protein>
    <submittedName>
        <fullName evidence="2">Uncharacterized protein UNK4.17</fullName>
    </submittedName>
</protein>
<dbReference type="InterPro" id="IPR013944">
    <property type="entry name" value="OxRdtase_put_C"/>
</dbReference>
<keyword evidence="3" id="KW-1185">Reference proteome</keyword>